<reference evidence="2" key="1">
    <citation type="journal article" date="2022" name="J. Appl. Microbiol.">
        <title>Bacteriophage-Antibiotic Combinations Against Multidrug-Resistant Pseudomonas aeruginosa.</title>
        <authorList>
            <person name="Holger D."/>
            <person name="Lev K.L."/>
            <person name="Kebriaei R."/>
            <person name="Morrisette T."/>
            <person name="Shah R."/>
            <person name="Alexander J."/>
            <person name="Lehman S.M."/>
            <person name="Rybak M.J."/>
        </authorList>
    </citation>
    <scope>NUCLEOTIDE SEQUENCE</scope>
</reference>
<protein>
    <submittedName>
        <fullName evidence="2">Uncharacterized protein</fullName>
    </submittedName>
</protein>
<sequence>MTPPPDLVEWASRGRHKVSPARRDSYEPD</sequence>
<evidence type="ECO:0000313" key="2">
    <source>
        <dbReference type="EMBL" id="UPW35982.1"/>
    </source>
</evidence>
<feature type="region of interest" description="Disordered" evidence="1">
    <location>
        <begin position="1"/>
        <end position="29"/>
    </location>
</feature>
<name>A0AAE9HM16_9CAUD</name>
<gene>
    <name evidence="2" type="ORF">EM_197</name>
</gene>
<keyword evidence="3" id="KW-1185">Reference proteome</keyword>
<proteinExistence type="predicted"/>
<evidence type="ECO:0000256" key="1">
    <source>
        <dbReference type="SAM" id="MobiDB-lite"/>
    </source>
</evidence>
<evidence type="ECO:0000313" key="3">
    <source>
        <dbReference type="Proteomes" id="UP000831536"/>
    </source>
</evidence>
<dbReference type="EMBL" id="ON169972">
    <property type="protein sequence ID" value="UPW35982.1"/>
    <property type="molecule type" value="Genomic_DNA"/>
</dbReference>
<organism evidence="2 3">
    <name type="scientific">Pseudomonas phage EM</name>
    <dbReference type="NCBI Taxonomy" id="2936914"/>
    <lineage>
        <taxon>Viruses</taxon>
        <taxon>Duplodnaviria</taxon>
        <taxon>Heunggongvirae</taxon>
        <taxon>Uroviricota</taxon>
        <taxon>Caudoviricetes</taxon>
        <taxon>Vandenendeviridae</taxon>
        <taxon>Skurskavirinae</taxon>
        <taxon>Baldwinvirus</taxon>
        <taxon>Baldwinvirus EM</taxon>
    </lineage>
</organism>
<dbReference type="Proteomes" id="UP000831536">
    <property type="component" value="Segment"/>
</dbReference>
<accession>A0AAE9HM16</accession>